<dbReference type="STRING" id="472181.SAMN05216271_0365"/>
<dbReference type="SMART" id="SM00382">
    <property type="entry name" value="AAA"/>
    <property type="match status" value="1"/>
</dbReference>
<keyword evidence="5" id="KW-0547">Nucleotide-binding</keyword>
<dbReference type="InterPro" id="IPR025943">
    <property type="entry name" value="Sigma_54_int_dom_ATP-bd_2"/>
</dbReference>
<dbReference type="GO" id="GO:0005737">
    <property type="term" value="C:cytoplasm"/>
    <property type="evidence" value="ECO:0007669"/>
    <property type="project" value="UniProtKB-SubCell"/>
</dbReference>
<dbReference type="InterPro" id="IPR003593">
    <property type="entry name" value="AAA+_ATPase"/>
</dbReference>
<dbReference type="PRINTS" id="PR01590">
    <property type="entry name" value="HTHFIS"/>
</dbReference>
<evidence type="ECO:0000256" key="7">
    <source>
        <dbReference type="ARBA" id="ARBA00023012"/>
    </source>
</evidence>
<gene>
    <name evidence="13" type="ORF">SAMN05216271_0365</name>
</gene>
<evidence type="ECO:0000256" key="8">
    <source>
        <dbReference type="ARBA" id="ARBA00023015"/>
    </source>
</evidence>
<dbReference type="Pfam" id="PF25601">
    <property type="entry name" value="AAA_lid_14"/>
    <property type="match status" value="1"/>
</dbReference>
<keyword evidence="11" id="KW-0804">Transcription</keyword>
<dbReference type="GO" id="GO:0043565">
    <property type="term" value="F:sequence-specific DNA binding"/>
    <property type="evidence" value="ECO:0007669"/>
    <property type="project" value="InterPro"/>
</dbReference>
<dbReference type="InterPro" id="IPR058031">
    <property type="entry name" value="AAA_lid_NorR"/>
</dbReference>
<name>A0A1H1LTM0_9GAMM</name>
<dbReference type="Gene3D" id="1.10.10.60">
    <property type="entry name" value="Homeodomain-like"/>
    <property type="match status" value="1"/>
</dbReference>
<dbReference type="InterPro" id="IPR002078">
    <property type="entry name" value="Sigma_54_int"/>
</dbReference>
<dbReference type="InterPro" id="IPR025662">
    <property type="entry name" value="Sigma_54_int_dom_ATP-bd_1"/>
</dbReference>
<keyword evidence="8" id="KW-0805">Transcription regulation</keyword>
<dbReference type="InterPro" id="IPR002197">
    <property type="entry name" value="HTH_Fis"/>
</dbReference>
<keyword evidence="9" id="KW-0238">DNA-binding</keyword>
<organism evidence="13 14">
    <name type="scientific">Halopseudomonas sabulinigri</name>
    <dbReference type="NCBI Taxonomy" id="472181"/>
    <lineage>
        <taxon>Bacteria</taxon>
        <taxon>Pseudomonadati</taxon>
        <taxon>Pseudomonadota</taxon>
        <taxon>Gammaproteobacteria</taxon>
        <taxon>Pseudomonadales</taxon>
        <taxon>Pseudomonadaceae</taxon>
        <taxon>Halopseudomonas</taxon>
    </lineage>
</organism>
<dbReference type="InterPro" id="IPR029016">
    <property type="entry name" value="GAF-like_dom_sf"/>
</dbReference>
<accession>A0A1H1LTM0</accession>
<keyword evidence="4" id="KW-0597">Phosphoprotein</keyword>
<evidence type="ECO:0000313" key="13">
    <source>
        <dbReference type="EMBL" id="SDR77896.1"/>
    </source>
</evidence>
<dbReference type="GO" id="GO:0006355">
    <property type="term" value="P:regulation of DNA-templated transcription"/>
    <property type="evidence" value="ECO:0007669"/>
    <property type="project" value="InterPro"/>
</dbReference>
<dbReference type="PANTHER" id="PTHR32071">
    <property type="entry name" value="TRANSCRIPTIONAL REGULATORY PROTEIN"/>
    <property type="match status" value="1"/>
</dbReference>
<dbReference type="Proteomes" id="UP000243413">
    <property type="component" value="Chromosome I"/>
</dbReference>
<evidence type="ECO:0000256" key="2">
    <source>
        <dbReference type="ARBA" id="ARBA00022490"/>
    </source>
</evidence>
<dbReference type="Pfam" id="PF00158">
    <property type="entry name" value="Sigma54_activat"/>
    <property type="match status" value="1"/>
</dbReference>
<dbReference type="PROSITE" id="PS00675">
    <property type="entry name" value="SIGMA54_INTERACT_1"/>
    <property type="match status" value="1"/>
</dbReference>
<dbReference type="InterPro" id="IPR009057">
    <property type="entry name" value="Homeodomain-like_sf"/>
</dbReference>
<evidence type="ECO:0000256" key="3">
    <source>
        <dbReference type="ARBA" id="ARBA00022491"/>
    </source>
</evidence>
<evidence type="ECO:0000313" key="14">
    <source>
        <dbReference type="Proteomes" id="UP000243413"/>
    </source>
</evidence>
<dbReference type="AlphaFoldDB" id="A0A1H1LTM0"/>
<evidence type="ECO:0000259" key="12">
    <source>
        <dbReference type="PROSITE" id="PS50045"/>
    </source>
</evidence>
<dbReference type="SUPFAM" id="SSF55781">
    <property type="entry name" value="GAF domain-like"/>
    <property type="match status" value="1"/>
</dbReference>
<dbReference type="GO" id="GO:0000160">
    <property type="term" value="P:phosphorelay signal transduction system"/>
    <property type="evidence" value="ECO:0007669"/>
    <property type="project" value="UniProtKB-KW"/>
</dbReference>
<protein>
    <submittedName>
        <fullName evidence="13">Sigma-54 dependent transcriptional regulator</fullName>
    </submittedName>
</protein>
<comment type="subcellular location">
    <subcellularLocation>
        <location evidence="1">Cytoplasm</location>
    </subcellularLocation>
</comment>
<evidence type="ECO:0000256" key="1">
    <source>
        <dbReference type="ARBA" id="ARBA00004496"/>
    </source>
</evidence>
<dbReference type="PANTHER" id="PTHR32071:SF95">
    <property type="entry name" value="DNA-BINDING TRANSCRIPTIONAL REGULATOR NTRC"/>
    <property type="match status" value="1"/>
</dbReference>
<reference evidence="14" key="1">
    <citation type="submission" date="2016-10" db="EMBL/GenBank/DDBJ databases">
        <authorList>
            <person name="Varghese N."/>
            <person name="Submissions S."/>
        </authorList>
    </citation>
    <scope>NUCLEOTIDE SEQUENCE [LARGE SCALE GENOMIC DNA]</scope>
    <source>
        <strain evidence="14">JCM 14963</strain>
    </source>
</reference>
<evidence type="ECO:0000256" key="5">
    <source>
        <dbReference type="ARBA" id="ARBA00022741"/>
    </source>
</evidence>
<dbReference type="SUPFAM" id="SSF52540">
    <property type="entry name" value="P-loop containing nucleoside triphosphate hydrolases"/>
    <property type="match status" value="1"/>
</dbReference>
<evidence type="ECO:0000256" key="11">
    <source>
        <dbReference type="ARBA" id="ARBA00023163"/>
    </source>
</evidence>
<dbReference type="CDD" id="cd00009">
    <property type="entry name" value="AAA"/>
    <property type="match status" value="1"/>
</dbReference>
<dbReference type="PROSITE" id="PS50045">
    <property type="entry name" value="SIGMA54_INTERACT_4"/>
    <property type="match status" value="1"/>
</dbReference>
<keyword evidence="7" id="KW-0902">Two-component regulatory system</keyword>
<proteinExistence type="predicted"/>
<evidence type="ECO:0000256" key="6">
    <source>
        <dbReference type="ARBA" id="ARBA00022840"/>
    </source>
</evidence>
<keyword evidence="6" id="KW-0067">ATP-binding</keyword>
<dbReference type="Pfam" id="PF02954">
    <property type="entry name" value="HTH_8"/>
    <property type="match status" value="1"/>
</dbReference>
<dbReference type="PROSITE" id="PS00676">
    <property type="entry name" value="SIGMA54_INTERACT_2"/>
    <property type="match status" value="1"/>
</dbReference>
<dbReference type="SUPFAM" id="SSF46689">
    <property type="entry name" value="Homeodomain-like"/>
    <property type="match status" value="1"/>
</dbReference>
<dbReference type="InterPro" id="IPR027417">
    <property type="entry name" value="P-loop_NTPase"/>
</dbReference>
<feature type="domain" description="Sigma-54 factor interaction" evidence="12">
    <location>
        <begin position="205"/>
        <end position="434"/>
    </location>
</feature>
<evidence type="ECO:0000256" key="10">
    <source>
        <dbReference type="ARBA" id="ARBA00023159"/>
    </source>
</evidence>
<sequence length="523" mass="58369">MSSLKLPSLFDQLAQPLVYAESLLARFSHLATSSDSRSLQQQLVAAAAELSHCPLAQLYLLDKTHTQLTLCAEWLDGAPLQREASTLPSDYKDQQLLQYCLFQNQVLHVEALNSSLYATPFLPDTDRSWRSLLCLPLHDREQQLGGLLLIAQRDDRALEAFADSLRLLGDFAMGQLQLLQRLDNTPGTPPDIASSTISHQRGYGLIGDSPAMQRVYRLISKVLHNPVSVIVAGETGTGKELVARSIHDYGLRRSQAFIAQNCSALPEALLESELFGYVKGAFTGANQDRAGLFDAADGGTLFLDEIGDMPLGLQAKLLRVLQEGELRPLGSNRTHKVDVRIIAASHHDLRTLVDKGQFREDLFYRLGHFPIEIPPLRERGTDIQLLARRFAKEACCFLQRGPCRWSDEALEHLAGYHFPGNVRELKGLIARALLLCEGNVLLPEHFSLPDSQQPISSRSLRERLEQVERNLLLDCLRKNQGNQTSAASELGLPRRTLLYRMQRLNINAADLRLKDRAQAQARP</sequence>
<dbReference type="FunFam" id="3.40.50.300:FF:000006">
    <property type="entry name" value="DNA-binding transcriptional regulator NtrC"/>
    <property type="match status" value="1"/>
</dbReference>
<dbReference type="GO" id="GO:0005524">
    <property type="term" value="F:ATP binding"/>
    <property type="evidence" value="ECO:0007669"/>
    <property type="project" value="UniProtKB-KW"/>
</dbReference>
<dbReference type="Gene3D" id="3.40.50.300">
    <property type="entry name" value="P-loop containing nucleotide triphosphate hydrolases"/>
    <property type="match status" value="1"/>
</dbReference>
<dbReference type="EMBL" id="LT629763">
    <property type="protein sequence ID" value="SDR77896.1"/>
    <property type="molecule type" value="Genomic_DNA"/>
</dbReference>
<dbReference type="Gene3D" id="1.10.8.60">
    <property type="match status" value="1"/>
</dbReference>
<keyword evidence="2" id="KW-0963">Cytoplasm</keyword>
<keyword evidence="3" id="KW-0678">Repressor</keyword>
<evidence type="ECO:0000256" key="4">
    <source>
        <dbReference type="ARBA" id="ARBA00022553"/>
    </source>
</evidence>
<dbReference type="Gene3D" id="3.30.450.40">
    <property type="match status" value="1"/>
</dbReference>
<evidence type="ECO:0000256" key="9">
    <source>
        <dbReference type="ARBA" id="ARBA00023125"/>
    </source>
</evidence>
<keyword evidence="10" id="KW-0010">Activator</keyword>